<dbReference type="GO" id="GO:0003700">
    <property type="term" value="F:DNA-binding transcription factor activity"/>
    <property type="evidence" value="ECO:0007669"/>
    <property type="project" value="TreeGrafter"/>
</dbReference>
<evidence type="ECO:0000313" key="7">
    <source>
        <dbReference type="Proteomes" id="UP000239494"/>
    </source>
</evidence>
<comment type="caution">
    <text evidence="6">The sequence shown here is derived from an EMBL/GenBank/DDBJ whole genome shotgun (WGS) entry which is preliminary data.</text>
</comment>
<dbReference type="RefSeq" id="WP_106189718.1">
    <property type="nucleotide sequence ID" value="NZ_PVTF01000007.1"/>
</dbReference>
<gene>
    <name evidence="6" type="ORF">CLV43_107413</name>
</gene>
<dbReference type="Gene3D" id="1.10.10.60">
    <property type="entry name" value="Homeodomain-like"/>
    <property type="match status" value="1"/>
</dbReference>
<dbReference type="PANTHER" id="PTHR30055">
    <property type="entry name" value="HTH-TYPE TRANSCRIPTIONAL REGULATOR RUTR"/>
    <property type="match status" value="1"/>
</dbReference>
<dbReference type="Pfam" id="PF16859">
    <property type="entry name" value="TetR_C_11"/>
    <property type="match status" value="1"/>
</dbReference>
<keyword evidence="2 4" id="KW-0238">DNA-binding</keyword>
<keyword evidence="3" id="KW-0804">Transcription</keyword>
<dbReference type="InterPro" id="IPR036271">
    <property type="entry name" value="Tet_transcr_reg_TetR-rel_C_sf"/>
</dbReference>
<dbReference type="Gene3D" id="1.10.357.10">
    <property type="entry name" value="Tetracycline Repressor, domain 2"/>
    <property type="match status" value="1"/>
</dbReference>
<dbReference type="GO" id="GO:0000976">
    <property type="term" value="F:transcription cis-regulatory region binding"/>
    <property type="evidence" value="ECO:0007669"/>
    <property type="project" value="TreeGrafter"/>
</dbReference>
<evidence type="ECO:0000313" key="6">
    <source>
        <dbReference type="EMBL" id="PRY39826.1"/>
    </source>
</evidence>
<protein>
    <submittedName>
        <fullName evidence="6">TetR family transcriptional regulator</fullName>
    </submittedName>
</protein>
<keyword evidence="7" id="KW-1185">Reference proteome</keyword>
<dbReference type="AlphaFoldDB" id="A0A2T0T2E9"/>
<name>A0A2T0T2E9_9PSEU</name>
<dbReference type="EMBL" id="PVTF01000007">
    <property type="protein sequence ID" value="PRY39826.1"/>
    <property type="molecule type" value="Genomic_DNA"/>
</dbReference>
<evidence type="ECO:0000256" key="3">
    <source>
        <dbReference type="ARBA" id="ARBA00023163"/>
    </source>
</evidence>
<evidence type="ECO:0000256" key="2">
    <source>
        <dbReference type="ARBA" id="ARBA00023125"/>
    </source>
</evidence>
<dbReference type="SUPFAM" id="SSF48498">
    <property type="entry name" value="Tetracyclin repressor-like, C-terminal domain"/>
    <property type="match status" value="1"/>
</dbReference>
<evidence type="ECO:0000259" key="5">
    <source>
        <dbReference type="PROSITE" id="PS50977"/>
    </source>
</evidence>
<dbReference type="InterPro" id="IPR009057">
    <property type="entry name" value="Homeodomain-like_sf"/>
</dbReference>
<dbReference type="InterPro" id="IPR001647">
    <property type="entry name" value="HTH_TetR"/>
</dbReference>
<dbReference type="SUPFAM" id="SSF46689">
    <property type="entry name" value="Homeodomain-like"/>
    <property type="match status" value="1"/>
</dbReference>
<dbReference type="PROSITE" id="PS50977">
    <property type="entry name" value="HTH_TETR_2"/>
    <property type="match status" value="1"/>
</dbReference>
<reference evidence="6 7" key="1">
    <citation type="submission" date="2018-03" db="EMBL/GenBank/DDBJ databases">
        <title>Genomic Encyclopedia of Archaeal and Bacterial Type Strains, Phase II (KMG-II): from individual species to whole genera.</title>
        <authorList>
            <person name="Goeker M."/>
        </authorList>
    </citation>
    <scope>NUCLEOTIDE SEQUENCE [LARGE SCALE GENOMIC DNA]</scope>
    <source>
        <strain evidence="6 7">DSM 44720</strain>
    </source>
</reference>
<dbReference type="OrthoDB" id="9796019at2"/>
<accession>A0A2T0T2E9</accession>
<dbReference type="PANTHER" id="PTHR30055:SF148">
    <property type="entry name" value="TETR-FAMILY TRANSCRIPTIONAL REGULATOR"/>
    <property type="match status" value="1"/>
</dbReference>
<feature type="DNA-binding region" description="H-T-H motif" evidence="4">
    <location>
        <begin position="42"/>
        <end position="61"/>
    </location>
</feature>
<evidence type="ECO:0000256" key="4">
    <source>
        <dbReference type="PROSITE-ProRule" id="PRU00335"/>
    </source>
</evidence>
<keyword evidence="1" id="KW-0805">Transcription regulation</keyword>
<dbReference type="InterPro" id="IPR050109">
    <property type="entry name" value="HTH-type_TetR-like_transc_reg"/>
</dbReference>
<evidence type="ECO:0000256" key="1">
    <source>
        <dbReference type="ARBA" id="ARBA00023015"/>
    </source>
</evidence>
<sequence>MPSSAKPKRAATGAAVLSQDVTGAIRAAVLDELADKGFAAMSMDSVARRAGVGKSAIYRRWTSKDAMTVEVLSDLIVVGDGEPRDTGSLRGDVRQSLDEIVSWMADDRIGRIYVDILANGMRNAALAEPLTTRIGVPRRARGTAILDRAAKRGELNTPVDREVVLDLIAAMVFWRVVARREQVSPAYLDEVTTLVVGVITGRF</sequence>
<dbReference type="Pfam" id="PF00440">
    <property type="entry name" value="TetR_N"/>
    <property type="match status" value="1"/>
</dbReference>
<dbReference type="InterPro" id="IPR011075">
    <property type="entry name" value="TetR_C"/>
</dbReference>
<dbReference type="Proteomes" id="UP000239494">
    <property type="component" value="Unassembled WGS sequence"/>
</dbReference>
<feature type="domain" description="HTH tetR-type" evidence="5">
    <location>
        <begin position="19"/>
        <end position="79"/>
    </location>
</feature>
<organism evidence="6 7">
    <name type="scientific">Umezawaea tangerina</name>
    <dbReference type="NCBI Taxonomy" id="84725"/>
    <lineage>
        <taxon>Bacteria</taxon>
        <taxon>Bacillati</taxon>
        <taxon>Actinomycetota</taxon>
        <taxon>Actinomycetes</taxon>
        <taxon>Pseudonocardiales</taxon>
        <taxon>Pseudonocardiaceae</taxon>
        <taxon>Umezawaea</taxon>
    </lineage>
</organism>
<proteinExistence type="predicted"/>